<proteinExistence type="predicted"/>
<feature type="domain" description="DUF8025" evidence="1">
    <location>
        <begin position="39"/>
        <end position="98"/>
    </location>
</feature>
<accession>A0A2I8VQM0</accession>
<dbReference type="EMBL" id="CP026310">
    <property type="protein sequence ID" value="AUV84223.1"/>
    <property type="molecule type" value="Genomic_DNA"/>
</dbReference>
<dbReference type="Pfam" id="PF26068">
    <property type="entry name" value="DUF8025"/>
    <property type="match status" value="1"/>
</dbReference>
<keyword evidence="3" id="KW-1185">Reference proteome</keyword>
<evidence type="ECO:0000313" key="3">
    <source>
        <dbReference type="Proteomes" id="UP000236584"/>
    </source>
</evidence>
<dbReference type="AlphaFoldDB" id="A0A2I8VQM0"/>
<sequence>MTHEAANNPFDECELGPDAVLGTCTFQDVLFTNDTETLVNVLTSETPAHSQTPIEEATEFAASIDTDTLQIALPASVKTQIETQSKPSTSAAFIYSKQPARPSRADYVVFVTDTEAGQQLLIRIQTV</sequence>
<geneLocation type="plasmid" evidence="2">
    <name>unnamed1</name>
</geneLocation>
<reference evidence="2 3" key="1">
    <citation type="submission" date="2018-01" db="EMBL/GenBank/DDBJ databases">
        <title>Complete genome sequence of Salinigranum rubrum GX10T, an extremely halophilic archaeon isolated from a marine solar saltern.</title>
        <authorList>
            <person name="Han S."/>
        </authorList>
    </citation>
    <scope>NUCLEOTIDE SEQUENCE [LARGE SCALE GENOMIC DNA]</scope>
    <source>
        <strain evidence="2 3">GX10</strain>
        <plasmid evidence="3">Plasmid unnamed1</plasmid>
    </source>
</reference>
<protein>
    <recommendedName>
        <fullName evidence="1">DUF8025 domain-containing protein</fullName>
    </recommendedName>
</protein>
<gene>
    <name evidence="2" type="ORF">C2R22_21930</name>
</gene>
<dbReference type="KEGG" id="srub:C2R22_21930"/>
<dbReference type="InterPro" id="IPR058338">
    <property type="entry name" value="DUF8025"/>
</dbReference>
<evidence type="ECO:0000259" key="1">
    <source>
        <dbReference type="Pfam" id="PF26068"/>
    </source>
</evidence>
<name>A0A2I8VQM0_9EURY</name>
<dbReference type="OrthoDB" id="214345at2157"/>
<dbReference type="Proteomes" id="UP000236584">
    <property type="component" value="Plasmid unnamed1"/>
</dbReference>
<evidence type="ECO:0000313" key="2">
    <source>
        <dbReference type="EMBL" id="AUV84223.1"/>
    </source>
</evidence>
<organism evidence="2 3">
    <name type="scientific">Salinigranum rubrum</name>
    <dbReference type="NCBI Taxonomy" id="755307"/>
    <lineage>
        <taxon>Archaea</taxon>
        <taxon>Methanobacteriati</taxon>
        <taxon>Methanobacteriota</taxon>
        <taxon>Stenosarchaea group</taxon>
        <taxon>Halobacteria</taxon>
        <taxon>Halobacteriales</taxon>
        <taxon>Haloferacaceae</taxon>
        <taxon>Salinigranum</taxon>
    </lineage>
</organism>
<keyword evidence="2" id="KW-0614">Plasmid</keyword>